<comment type="caution">
    <text evidence="7">The sequence shown here is derived from an EMBL/GenBank/DDBJ whole genome shotgun (WGS) entry which is preliminary data.</text>
</comment>
<organism evidence="7 8">
    <name type="scientific">Anthostomella pinea</name>
    <dbReference type="NCBI Taxonomy" id="933095"/>
    <lineage>
        <taxon>Eukaryota</taxon>
        <taxon>Fungi</taxon>
        <taxon>Dikarya</taxon>
        <taxon>Ascomycota</taxon>
        <taxon>Pezizomycotina</taxon>
        <taxon>Sordariomycetes</taxon>
        <taxon>Xylariomycetidae</taxon>
        <taxon>Xylariales</taxon>
        <taxon>Xylariaceae</taxon>
        <taxon>Anthostomella</taxon>
    </lineage>
</organism>
<keyword evidence="8" id="KW-1185">Reference proteome</keyword>
<evidence type="ECO:0000256" key="1">
    <source>
        <dbReference type="ARBA" id="ARBA00002307"/>
    </source>
</evidence>
<comment type="function">
    <text evidence="1">Ornithine decarboxylase (ODC) antizyme protein that negatively regulates ODC activity and intracellular polyamine biosynthesis in response to increased intracellular polyamine levels. Binds to ODC monomers, inhibiting the assembly of the functional ODC homodimer, and targets the monomers for ubiquitin-independent proteolytic destruction by the 26S proteasome.</text>
</comment>
<dbReference type="GO" id="GO:0005634">
    <property type="term" value="C:nucleus"/>
    <property type="evidence" value="ECO:0007669"/>
    <property type="project" value="TreeGrafter"/>
</dbReference>
<protein>
    <recommendedName>
        <fullName evidence="4">Ornithine decarboxylase antizyme</fullName>
    </recommendedName>
</protein>
<evidence type="ECO:0000256" key="3">
    <source>
        <dbReference type="ARBA" id="ARBA00011486"/>
    </source>
</evidence>
<proteinExistence type="inferred from homology"/>
<dbReference type="InterPro" id="IPR002993">
    <property type="entry name" value="ODC_AZ"/>
</dbReference>
<dbReference type="Pfam" id="PF02100">
    <property type="entry name" value="ODC_AZ"/>
    <property type="match status" value="1"/>
</dbReference>
<dbReference type="SUPFAM" id="SSF55729">
    <property type="entry name" value="Acyl-CoA N-acyltransferases (Nat)"/>
    <property type="match status" value="1"/>
</dbReference>
<dbReference type="PROSITE" id="PS51257">
    <property type="entry name" value="PROKAR_LIPOPROTEIN"/>
    <property type="match status" value="1"/>
</dbReference>
<reference evidence="7" key="1">
    <citation type="submission" date="2023-10" db="EMBL/GenBank/DDBJ databases">
        <authorList>
            <person name="Hackl T."/>
        </authorList>
    </citation>
    <scope>NUCLEOTIDE SEQUENCE</scope>
</reference>
<feature type="region of interest" description="Disordered" evidence="6">
    <location>
        <begin position="58"/>
        <end position="109"/>
    </location>
</feature>
<name>A0AAI8YG33_9PEZI</name>
<dbReference type="GO" id="GO:0005737">
    <property type="term" value="C:cytoplasm"/>
    <property type="evidence" value="ECO:0007669"/>
    <property type="project" value="TreeGrafter"/>
</dbReference>
<comment type="subunit">
    <text evidence="3">Interacts with ODC and thereby sterically blocks ODC homodimerization.</text>
</comment>
<dbReference type="InterPro" id="IPR016181">
    <property type="entry name" value="Acyl_CoA_acyltransferase"/>
</dbReference>
<keyword evidence="5" id="KW-0688">Ribosomal frameshifting</keyword>
<dbReference type="PANTHER" id="PTHR10279">
    <property type="entry name" value="ORNITHINE DECARBOXYLASE ANTIZYME"/>
    <property type="match status" value="1"/>
</dbReference>
<dbReference type="AlphaFoldDB" id="A0AAI8YG33"/>
<dbReference type="InterPro" id="IPR038581">
    <property type="entry name" value="ODC_AZ_sf"/>
</dbReference>
<dbReference type="PANTHER" id="PTHR10279:SF10">
    <property type="entry name" value="ORNITHINE DECARBOXYLASE ANTIZYME"/>
    <property type="match status" value="1"/>
</dbReference>
<dbReference type="GO" id="GO:0075523">
    <property type="term" value="P:viral translational frameshifting"/>
    <property type="evidence" value="ECO:0007669"/>
    <property type="project" value="UniProtKB-KW"/>
</dbReference>
<evidence type="ECO:0000256" key="2">
    <source>
        <dbReference type="ARBA" id="ARBA00008796"/>
    </source>
</evidence>
<dbReference type="GO" id="GO:0008073">
    <property type="term" value="F:ornithine decarboxylase inhibitor activity"/>
    <property type="evidence" value="ECO:0007669"/>
    <property type="project" value="InterPro"/>
</dbReference>
<dbReference type="Gene3D" id="3.40.630.60">
    <property type="match status" value="1"/>
</dbReference>
<gene>
    <name evidence="7" type="ORF">KHLLAP_LOCUS3783</name>
</gene>
<dbReference type="EMBL" id="CAUWAG010000004">
    <property type="protein sequence ID" value="CAJ2503315.1"/>
    <property type="molecule type" value="Genomic_DNA"/>
</dbReference>
<dbReference type="GO" id="GO:0045732">
    <property type="term" value="P:positive regulation of protein catabolic process"/>
    <property type="evidence" value="ECO:0007669"/>
    <property type="project" value="TreeGrafter"/>
</dbReference>
<evidence type="ECO:0000256" key="4">
    <source>
        <dbReference type="ARBA" id="ARBA00017712"/>
    </source>
</evidence>
<evidence type="ECO:0000256" key="5">
    <source>
        <dbReference type="ARBA" id="ARBA00022758"/>
    </source>
</evidence>
<evidence type="ECO:0000313" key="8">
    <source>
        <dbReference type="Proteomes" id="UP001295740"/>
    </source>
</evidence>
<comment type="similarity">
    <text evidence="2">Belongs to the ODC antizyme family.</text>
</comment>
<dbReference type="Proteomes" id="UP001295740">
    <property type="component" value="Unassembled WGS sequence"/>
</dbReference>
<sequence>MAPMKNNTNSSSSNYGEAMAPQVNVLASCYIVSPSASLKGLHYCTTRAAAQGPSGIPEVPISGLPSPPSSPPLAAFTSSNELALQPKPKKRSSTTTSSNAIMSRSSRRGGATFQIREECERFFCETMKAVFQGERNMAGNASFLTGVNCALTSPDDYPTPPSSYSSTSSLDLGCTGRIKGWMEFWDYAGGASFRAFVAEDGDEKSLFAFFDGGLVGRDLKQALIALIELTDVPLGCSHVVICMDRLMPDDYAKALMRSLQWVGFELTTLDHWAKDVDVTSDKWLFMSMEV</sequence>
<evidence type="ECO:0000256" key="6">
    <source>
        <dbReference type="SAM" id="MobiDB-lite"/>
    </source>
</evidence>
<accession>A0AAI8YG33</accession>
<evidence type="ECO:0000313" key="7">
    <source>
        <dbReference type="EMBL" id="CAJ2503315.1"/>
    </source>
</evidence>